<dbReference type="EMBL" id="JBHSTE010000004">
    <property type="protein sequence ID" value="MFC6333531.1"/>
    <property type="molecule type" value="Genomic_DNA"/>
</dbReference>
<dbReference type="PANTHER" id="PTHR43481:SF4">
    <property type="entry name" value="GLYCEROL-1-PHOSPHATE PHOSPHOHYDROLASE 1-RELATED"/>
    <property type="match status" value="1"/>
</dbReference>
<dbReference type="Pfam" id="PF13419">
    <property type="entry name" value="HAD_2"/>
    <property type="match status" value="1"/>
</dbReference>
<dbReference type="Gene3D" id="1.10.150.240">
    <property type="entry name" value="Putative phosphatase, domain 2"/>
    <property type="match status" value="1"/>
</dbReference>
<name>A0ABW1V5P5_9BACL</name>
<dbReference type="GO" id="GO:0016787">
    <property type="term" value="F:hydrolase activity"/>
    <property type="evidence" value="ECO:0007669"/>
    <property type="project" value="UniProtKB-KW"/>
</dbReference>
<dbReference type="SFLD" id="SFLDG01135">
    <property type="entry name" value="C1.5.6:_HAD__Beta-PGM__Phospha"/>
    <property type="match status" value="1"/>
</dbReference>
<reference evidence="2" key="1">
    <citation type="journal article" date="2019" name="Int. J. Syst. Evol. Microbiol.">
        <title>The Global Catalogue of Microorganisms (GCM) 10K type strain sequencing project: providing services to taxonomists for standard genome sequencing and annotation.</title>
        <authorList>
            <consortium name="The Broad Institute Genomics Platform"/>
            <consortium name="The Broad Institute Genome Sequencing Center for Infectious Disease"/>
            <person name="Wu L."/>
            <person name="Ma J."/>
        </authorList>
    </citation>
    <scope>NUCLEOTIDE SEQUENCE [LARGE SCALE GENOMIC DNA]</scope>
    <source>
        <strain evidence="2">PCU 280</strain>
    </source>
</reference>
<dbReference type="NCBIfam" id="TIGR01509">
    <property type="entry name" value="HAD-SF-IA-v3"/>
    <property type="match status" value="1"/>
</dbReference>
<dbReference type="Proteomes" id="UP001596233">
    <property type="component" value="Unassembled WGS sequence"/>
</dbReference>
<dbReference type="NCBIfam" id="TIGR01549">
    <property type="entry name" value="HAD-SF-IA-v1"/>
    <property type="match status" value="1"/>
</dbReference>
<dbReference type="InterPro" id="IPR006439">
    <property type="entry name" value="HAD-SF_hydro_IA"/>
</dbReference>
<evidence type="ECO:0000313" key="2">
    <source>
        <dbReference type="Proteomes" id="UP001596233"/>
    </source>
</evidence>
<evidence type="ECO:0000313" key="1">
    <source>
        <dbReference type="EMBL" id="MFC6333531.1"/>
    </source>
</evidence>
<keyword evidence="2" id="KW-1185">Reference proteome</keyword>
<organism evidence="1 2">
    <name type="scientific">Paenibacillus septentrionalis</name>
    <dbReference type="NCBI Taxonomy" id="429342"/>
    <lineage>
        <taxon>Bacteria</taxon>
        <taxon>Bacillati</taxon>
        <taxon>Bacillota</taxon>
        <taxon>Bacilli</taxon>
        <taxon>Bacillales</taxon>
        <taxon>Paenibacillaceae</taxon>
        <taxon>Paenibacillus</taxon>
    </lineage>
</organism>
<keyword evidence="1" id="KW-0378">Hydrolase</keyword>
<comment type="caution">
    <text evidence="1">The sequence shown here is derived from an EMBL/GenBank/DDBJ whole genome shotgun (WGS) entry which is preliminary data.</text>
</comment>
<dbReference type="PANTHER" id="PTHR43481">
    <property type="entry name" value="FRUCTOSE-1-PHOSPHATE PHOSPHATASE"/>
    <property type="match status" value="1"/>
</dbReference>
<protein>
    <submittedName>
        <fullName evidence="1">HAD family hydrolase</fullName>
    </submittedName>
</protein>
<dbReference type="InterPro" id="IPR023198">
    <property type="entry name" value="PGP-like_dom2"/>
</dbReference>
<dbReference type="SFLD" id="SFLDS00003">
    <property type="entry name" value="Haloacid_Dehalogenase"/>
    <property type="match status" value="1"/>
</dbReference>
<dbReference type="InterPro" id="IPR041492">
    <property type="entry name" value="HAD_2"/>
</dbReference>
<gene>
    <name evidence="1" type="ORF">ACFP56_12950</name>
</gene>
<accession>A0ABW1V5P5</accession>
<dbReference type="InterPro" id="IPR023214">
    <property type="entry name" value="HAD_sf"/>
</dbReference>
<dbReference type="InterPro" id="IPR036412">
    <property type="entry name" value="HAD-like_sf"/>
</dbReference>
<dbReference type="Gene3D" id="3.40.50.1000">
    <property type="entry name" value="HAD superfamily/HAD-like"/>
    <property type="match status" value="1"/>
</dbReference>
<dbReference type="CDD" id="cd16423">
    <property type="entry name" value="HAD_BPGM-like"/>
    <property type="match status" value="1"/>
</dbReference>
<dbReference type="SFLD" id="SFLDG01129">
    <property type="entry name" value="C1.5:_HAD__Beta-PGM__Phosphata"/>
    <property type="match status" value="1"/>
</dbReference>
<dbReference type="RefSeq" id="WP_379235097.1">
    <property type="nucleotide sequence ID" value="NZ_JBHSTE010000004.1"/>
</dbReference>
<proteinExistence type="predicted"/>
<dbReference type="InterPro" id="IPR051806">
    <property type="entry name" value="HAD-like_SPP"/>
</dbReference>
<sequence>MLKAIIFDLDGTIIDTESSWFNAFCDIYKQYDVDFTLELYSTCIGTGLDAFNPYDYLIQNSTQPIELAELKQAVAKRFNELMLQEAVRPGVTDYLDQAKAAGLKLAVASSSSRDWVERYLNQLGLLHYFDAICTASEVKQVKPDPELYELALQKLQVQASEAVAIEDSPNGARGAVAAGIHCIVVPNPITKTLNFDIPHQRLSSLSELEFQELLTKPLQPTHNG</sequence>
<dbReference type="SUPFAM" id="SSF56784">
    <property type="entry name" value="HAD-like"/>
    <property type="match status" value="1"/>
</dbReference>
<dbReference type="PRINTS" id="PR00413">
    <property type="entry name" value="HADHALOGNASE"/>
</dbReference>